<accession>A0ABV2A5W1</accession>
<keyword evidence="6" id="KW-1185">Reference proteome</keyword>
<dbReference type="Pfam" id="PF04336">
    <property type="entry name" value="ACP_PD"/>
    <property type="match status" value="1"/>
</dbReference>
<evidence type="ECO:0000256" key="4">
    <source>
        <dbReference type="ARBA" id="ARBA00023160"/>
    </source>
</evidence>
<keyword evidence="4" id="KW-0276">Fatty acid metabolism</keyword>
<dbReference type="InterPro" id="IPR007431">
    <property type="entry name" value="ACP_PD"/>
</dbReference>
<evidence type="ECO:0000256" key="1">
    <source>
        <dbReference type="ARBA" id="ARBA00022516"/>
    </source>
</evidence>
<keyword evidence="1" id="KW-0444">Lipid biosynthesis</keyword>
<keyword evidence="2" id="KW-0378">Hydrolase</keyword>
<name>A0ABV2A5W1_9GAMM</name>
<evidence type="ECO:0000313" key="6">
    <source>
        <dbReference type="Proteomes" id="UP001465331"/>
    </source>
</evidence>
<protein>
    <submittedName>
        <fullName evidence="5">ACP phosphodiesterase</fullName>
    </submittedName>
</protein>
<comment type="caution">
    <text evidence="5">The sequence shown here is derived from an EMBL/GenBank/DDBJ whole genome shotgun (WGS) entry which is preliminary data.</text>
</comment>
<gene>
    <name evidence="5" type="ORF">ABSH63_00880</name>
</gene>
<dbReference type="PANTHER" id="PTHR38764:SF1">
    <property type="entry name" value="ACYL CARRIER PROTEIN PHOSPHODIESTERASE"/>
    <property type="match status" value="1"/>
</dbReference>
<keyword evidence="4" id="KW-0275">Fatty acid biosynthesis</keyword>
<sequence length="190" mass="20579">MNFLAHLWLADRTGTSLAGAVLGDVVRGTDLSAYPEALAQGIRLHRRVDAATDRHPLIVQMRAGFADGQRRYAGIVLDLALDHALALDWAQHHTQPLDAFCAHAAVQIASASNWFIRAGGRATDADAFTRLLLSYAHAEGIERALARVAARLRRPEALLSTAASWQARLPALRAHLPRLLSEVADAATRS</sequence>
<dbReference type="EMBL" id="JBEPIJ010000001">
    <property type="protein sequence ID" value="MES0872568.1"/>
    <property type="molecule type" value="Genomic_DNA"/>
</dbReference>
<reference evidence="5 6" key="1">
    <citation type="submission" date="2024-06" db="EMBL/GenBank/DDBJ databases">
        <authorList>
            <person name="Li Z."/>
            <person name="Jiang Y."/>
        </authorList>
    </citation>
    <scope>NUCLEOTIDE SEQUENCE [LARGE SCALE GENOMIC DNA]</scope>
    <source>
        <strain evidence="5 6">HSW-8</strain>
    </source>
</reference>
<dbReference type="Proteomes" id="UP001465331">
    <property type="component" value="Unassembled WGS sequence"/>
</dbReference>
<dbReference type="PANTHER" id="PTHR38764">
    <property type="entry name" value="ACYL CARRIER PROTEIN PHOSPHODIESTERASE"/>
    <property type="match status" value="1"/>
</dbReference>
<evidence type="ECO:0000256" key="2">
    <source>
        <dbReference type="ARBA" id="ARBA00022801"/>
    </source>
</evidence>
<organism evidence="5 6">
    <name type="scientific">Sinimarinibacterium thermocellulolyticum</name>
    <dbReference type="NCBI Taxonomy" id="3170016"/>
    <lineage>
        <taxon>Bacteria</taxon>
        <taxon>Pseudomonadati</taxon>
        <taxon>Pseudomonadota</taxon>
        <taxon>Gammaproteobacteria</taxon>
        <taxon>Nevskiales</taxon>
        <taxon>Nevskiaceae</taxon>
        <taxon>Sinimarinibacterium</taxon>
    </lineage>
</organism>
<evidence type="ECO:0000313" key="5">
    <source>
        <dbReference type="EMBL" id="MES0872568.1"/>
    </source>
</evidence>
<keyword evidence="3" id="KW-0443">Lipid metabolism</keyword>
<proteinExistence type="predicted"/>
<evidence type="ECO:0000256" key="3">
    <source>
        <dbReference type="ARBA" id="ARBA00023098"/>
    </source>
</evidence>
<dbReference type="RefSeq" id="WP_352886521.1">
    <property type="nucleotide sequence ID" value="NZ_JBEPIJ010000001.1"/>
</dbReference>